<evidence type="ECO:0000313" key="1">
    <source>
        <dbReference type="EMBL" id="QTA84271.1"/>
    </source>
</evidence>
<proteinExistence type="predicted"/>
<accession>A0A975BF40</accession>
<keyword evidence="2" id="KW-1185">Reference proteome</keyword>
<protein>
    <submittedName>
        <fullName evidence="1">Uncharacterized protein</fullName>
    </submittedName>
</protein>
<name>A0A975BF40_9BACT</name>
<dbReference type="KEGG" id="dmm:dnm_002650"/>
<dbReference type="AlphaFoldDB" id="A0A975BF40"/>
<reference evidence="1" key="1">
    <citation type="journal article" date="2021" name="Microb. Physiol.">
        <title>Proteogenomic Insights into the Physiology of Marine, Sulfate-Reducing, Filamentous Desulfonema limicola and Desulfonema magnum.</title>
        <authorList>
            <person name="Schnaars V."/>
            <person name="Wohlbrand L."/>
            <person name="Scheve S."/>
            <person name="Hinrichs C."/>
            <person name="Reinhardt R."/>
            <person name="Rabus R."/>
        </authorList>
    </citation>
    <scope>NUCLEOTIDE SEQUENCE</scope>
    <source>
        <strain evidence="1">4be13</strain>
    </source>
</reference>
<evidence type="ECO:0000313" key="2">
    <source>
        <dbReference type="Proteomes" id="UP000663722"/>
    </source>
</evidence>
<dbReference type="Proteomes" id="UP000663722">
    <property type="component" value="Chromosome"/>
</dbReference>
<sequence>MSAIVKKLDFIGNKKHRSKPNIRSAKLAVWQYSGIPGGQVFCQTASLALRIGWPLISDNVY</sequence>
<gene>
    <name evidence="1" type="ORF">dnm_002650</name>
</gene>
<dbReference type="EMBL" id="CP061800">
    <property type="protein sequence ID" value="QTA84271.1"/>
    <property type="molecule type" value="Genomic_DNA"/>
</dbReference>
<organism evidence="1 2">
    <name type="scientific">Desulfonema magnum</name>
    <dbReference type="NCBI Taxonomy" id="45655"/>
    <lineage>
        <taxon>Bacteria</taxon>
        <taxon>Pseudomonadati</taxon>
        <taxon>Thermodesulfobacteriota</taxon>
        <taxon>Desulfobacteria</taxon>
        <taxon>Desulfobacterales</taxon>
        <taxon>Desulfococcaceae</taxon>
        <taxon>Desulfonema</taxon>
    </lineage>
</organism>